<name>A0A921I4A8_9BACE</name>
<dbReference type="InterPro" id="IPR008929">
    <property type="entry name" value="Chondroitin_lyas"/>
</dbReference>
<dbReference type="EMBL" id="DYVL01000052">
    <property type="protein sequence ID" value="HJG11025.1"/>
    <property type="molecule type" value="Genomic_DNA"/>
</dbReference>
<proteinExistence type="predicted"/>
<keyword evidence="1 3" id="KW-0732">Signal</keyword>
<accession>A0A921I4A8</accession>
<evidence type="ECO:0000313" key="6">
    <source>
        <dbReference type="Proteomes" id="UP000747074"/>
    </source>
</evidence>
<evidence type="ECO:0000256" key="2">
    <source>
        <dbReference type="ARBA" id="ARBA00023239"/>
    </source>
</evidence>
<feature type="signal peptide" evidence="3">
    <location>
        <begin position="1"/>
        <end position="21"/>
    </location>
</feature>
<feature type="domain" description="Alginate lyase" evidence="4">
    <location>
        <begin position="93"/>
        <end position="318"/>
    </location>
</feature>
<evidence type="ECO:0000313" key="5">
    <source>
        <dbReference type="EMBL" id="HJG11025.1"/>
    </source>
</evidence>
<dbReference type="Gene3D" id="1.50.10.100">
    <property type="entry name" value="Chondroitin AC/alginate lyase"/>
    <property type="match status" value="1"/>
</dbReference>
<dbReference type="AlphaFoldDB" id="A0A921I4A8"/>
<comment type="caution">
    <text evidence="5">The sequence shown here is derived from an EMBL/GenBank/DDBJ whole genome shotgun (WGS) entry which is preliminary data.</text>
</comment>
<sequence>MKKNIMVRLAVIMAIVLGSCANEIEDGKIGIDDLPEITMDEYTPSLEHPGVLHNMKSIERMRAIVAEANGNEPAYKTYLLMKADARAQSDYKIQGPFEYIARQGDYAFTKRQYEYDFGAVYLNTLMWLATENEAHAKKAIEILTKYADTLKEIPEHDDARLLAGLLSFQIAFALDMLNSTYDGMQQADYEKVDRMLRNVFLPWLDAFYATKPDTNGNWGLIVSRGYLSLAILWNDVDMYKKTVKFLLRGYDNGTFPNYIDSETGQCQESGRDQGHVQLGLGAACSICEIAYKQGNDLYGALNNLVMKGYEYTAKYNAGHDDVPFKKWIDITGKYSNWTEISAEARGKYRSIYGIAYNHYVIRKGFNMPYTKEMLDLNNWLGQFDGDGGEGADYDVFQFNDRNLYK</sequence>
<dbReference type="InterPro" id="IPR008397">
    <property type="entry name" value="Alginate_lyase_dom"/>
</dbReference>
<dbReference type="GO" id="GO:0042597">
    <property type="term" value="C:periplasmic space"/>
    <property type="evidence" value="ECO:0007669"/>
    <property type="project" value="InterPro"/>
</dbReference>
<dbReference type="Pfam" id="PF05426">
    <property type="entry name" value="Alginate_lyase"/>
    <property type="match status" value="1"/>
</dbReference>
<evidence type="ECO:0000259" key="4">
    <source>
        <dbReference type="Pfam" id="PF05426"/>
    </source>
</evidence>
<evidence type="ECO:0000256" key="1">
    <source>
        <dbReference type="ARBA" id="ARBA00022729"/>
    </source>
</evidence>
<reference evidence="5" key="2">
    <citation type="submission" date="2021-09" db="EMBL/GenBank/DDBJ databases">
        <authorList>
            <person name="Gilroy R."/>
        </authorList>
    </citation>
    <scope>NUCLEOTIDE SEQUENCE</scope>
    <source>
        <strain evidence="5">CHK154-13316</strain>
    </source>
</reference>
<organism evidence="5 6">
    <name type="scientific">Bacteroides xylanisolvens</name>
    <dbReference type="NCBI Taxonomy" id="371601"/>
    <lineage>
        <taxon>Bacteria</taxon>
        <taxon>Pseudomonadati</taxon>
        <taxon>Bacteroidota</taxon>
        <taxon>Bacteroidia</taxon>
        <taxon>Bacteroidales</taxon>
        <taxon>Bacteroidaceae</taxon>
        <taxon>Bacteroides</taxon>
    </lineage>
</organism>
<protein>
    <submittedName>
        <fullName evidence="5">Alginate lyase family protein</fullName>
    </submittedName>
</protein>
<evidence type="ECO:0000256" key="3">
    <source>
        <dbReference type="SAM" id="SignalP"/>
    </source>
</evidence>
<keyword evidence="2 5" id="KW-0456">Lyase</keyword>
<gene>
    <name evidence="5" type="ORF">K8V07_03755</name>
</gene>
<dbReference type="PROSITE" id="PS51257">
    <property type="entry name" value="PROKAR_LIPOPROTEIN"/>
    <property type="match status" value="1"/>
</dbReference>
<dbReference type="SUPFAM" id="SSF48230">
    <property type="entry name" value="Chondroitin AC/alginate lyase"/>
    <property type="match status" value="1"/>
</dbReference>
<dbReference type="GO" id="GO:0016829">
    <property type="term" value="F:lyase activity"/>
    <property type="evidence" value="ECO:0007669"/>
    <property type="project" value="UniProtKB-KW"/>
</dbReference>
<feature type="chain" id="PRO_5036699743" evidence="3">
    <location>
        <begin position="22"/>
        <end position="405"/>
    </location>
</feature>
<dbReference type="Proteomes" id="UP000747074">
    <property type="component" value="Unassembled WGS sequence"/>
</dbReference>
<reference evidence="5" key="1">
    <citation type="journal article" date="2021" name="PeerJ">
        <title>Extensive microbial diversity within the chicken gut microbiome revealed by metagenomics and culture.</title>
        <authorList>
            <person name="Gilroy R."/>
            <person name="Ravi A."/>
            <person name="Getino M."/>
            <person name="Pursley I."/>
            <person name="Horton D.L."/>
            <person name="Alikhan N.F."/>
            <person name="Baker D."/>
            <person name="Gharbi K."/>
            <person name="Hall N."/>
            <person name="Watson M."/>
            <person name="Adriaenssens E.M."/>
            <person name="Foster-Nyarko E."/>
            <person name="Jarju S."/>
            <person name="Secka A."/>
            <person name="Antonio M."/>
            <person name="Oren A."/>
            <person name="Chaudhuri R.R."/>
            <person name="La Ragione R."/>
            <person name="Hildebrand F."/>
            <person name="Pallen M.J."/>
        </authorList>
    </citation>
    <scope>NUCLEOTIDE SEQUENCE</scope>
    <source>
        <strain evidence="5">CHK154-13316</strain>
    </source>
</reference>